<dbReference type="PANTHER" id="PTHR43833">
    <property type="entry name" value="POTASSIUM CHANNEL PROTEIN 2-RELATED-RELATED"/>
    <property type="match status" value="1"/>
</dbReference>
<dbReference type="PRINTS" id="PR00335">
    <property type="entry name" value="KUPTAKETRKA"/>
</dbReference>
<gene>
    <name evidence="5" type="ORF">ACFQE1_02330</name>
</gene>
<keyword evidence="5" id="KW-0813">Transport</keyword>
<accession>A0ABD5RV18</accession>
<keyword evidence="5" id="KW-0407">Ion channel</keyword>
<evidence type="ECO:0000313" key="6">
    <source>
        <dbReference type="Proteomes" id="UP001596328"/>
    </source>
</evidence>
<keyword evidence="6" id="KW-1185">Reference proteome</keyword>
<dbReference type="AlphaFoldDB" id="A0ABD5RV18"/>
<evidence type="ECO:0000256" key="3">
    <source>
        <dbReference type="ARBA" id="ARBA00022958"/>
    </source>
</evidence>
<dbReference type="EMBL" id="JBHSWU010000008">
    <property type="protein sequence ID" value="MFC6723248.1"/>
    <property type="molecule type" value="Genomic_DNA"/>
</dbReference>
<comment type="function">
    <text evidence="1">Part of a potassium transport system.</text>
</comment>
<comment type="caution">
    <text evidence="5">The sequence shown here is derived from an EMBL/GenBank/DDBJ whole genome shotgun (WGS) entry which is preliminary data.</text>
</comment>
<reference evidence="5 6" key="1">
    <citation type="journal article" date="2019" name="Int. J. Syst. Evol. Microbiol.">
        <title>The Global Catalogue of Microorganisms (GCM) 10K type strain sequencing project: providing services to taxonomists for standard genome sequencing and annotation.</title>
        <authorList>
            <consortium name="The Broad Institute Genomics Platform"/>
            <consortium name="The Broad Institute Genome Sequencing Center for Infectious Disease"/>
            <person name="Wu L."/>
            <person name="Ma J."/>
        </authorList>
    </citation>
    <scope>NUCLEOTIDE SEQUENCE [LARGE SCALE GENOMIC DNA]</scope>
    <source>
        <strain evidence="5 6">NBRC 111368</strain>
    </source>
</reference>
<dbReference type="Gene3D" id="3.40.50.720">
    <property type="entry name" value="NAD(P)-binding Rossmann-like Domain"/>
    <property type="match status" value="1"/>
</dbReference>
<protein>
    <submittedName>
        <fullName evidence="5">Potassium channel family protein</fullName>
    </submittedName>
</protein>
<dbReference type="InterPro" id="IPR003148">
    <property type="entry name" value="RCK_N"/>
</dbReference>
<dbReference type="InterPro" id="IPR036721">
    <property type="entry name" value="RCK_C_sf"/>
</dbReference>
<dbReference type="InterPro" id="IPR006036">
    <property type="entry name" value="K_uptake_TrkA"/>
</dbReference>
<dbReference type="SUPFAM" id="SSF51735">
    <property type="entry name" value="NAD(P)-binding Rossmann-fold domains"/>
    <property type="match status" value="1"/>
</dbReference>
<keyword evidence="5" id="KW-0406">Ion transport</keyword>
<name>A0ABD5RV18_9EURY</name>
<dbReference type="Gene3D" id="3.30.70.1450">
    <property type="entry name" value="Regulator of K+ conductance, C-terminal domain"/>
    <property type="match status" value="1"/>
</dbReference>
<evidence type="ECO:0000256" key="2">
    <source>
        <dbReference type="ARBA" id="ARBA00022538"/>
    </source>
</evidence>
<feature type="domain" description="RCK N-terminal" evidence="4">
    <location>
        <begin position="2"/>
        <end position="119"/>
    </location>
</feature>
<keyword evidence="3" id="KW-0630">Potassium</keyword>
<organism evidence="5 6">
    <name type="scientific">Halobium palmae</name>
    <dbReference type="NCBI Taxonomy" id="1776492"/>
    <lineage>
        <taxon>Archaea</taxon>
        <taxon>Methanobacteriati</taxon>
        <taxon>Methanobacteriota</taxon>
        <taxon>Stenosarchaea group</taxon>
        <taxon>Halobacteria</taxon>
        <taxon>Halobacteriales</taxon>
        <taxon>Haloferacaceae</taxon>
        <taxon>Halobium</taxon>
    </lineage>
</organism>
<evidence type="ECO:0000256" key="1">
    <source>
        <dbReference type="ARBA" id="ARBA00003660"/>
    </source>
</evidence>
<evidence type="ECO:0000313" key="5">
    <source>
        <dbReference type="EMBL" id="MFC6723248.1"/>
    </source>
</evidence>
<dbReference type="InterPro" id="IPR050721">
    <property type="entry name" value="Trk_Ktr_HKT_K-transport"/>
</dbReference>
<dbReference type="Proteomes" id="UP001596328">
    <property type="component" value="Unassembled WGS sequence"/>
</dbReference>
<dbReference type="PROSITE" id="PS51201">
    <property type="entry name" value="RCK_N"/>
    <property type="match status" value="1"/>
</dbReference>
<evidence type="ECO:0000259" key="4">
    <source>
        <dbReference type="PROSITE" id="PS51201"/>
    </source>
</evidence>
<dbReference type="SUPFAM" id="SSF116726">
    <property type="entry name" value="TrkA C-terminal domain-like"/>
    <property type="match status" value="1"/>
</dbReference>
<proteinExistence type="predicted"/>
<sequence>MGFLISIVGGGRVGRTLANRLSERGDRVTIIERESHAVESLTGGDVGVVYGDGTDTAVLREAGVPQSDVVVPVTGDDDTNLLVAQLVESQFDGCRVISRVNRPQNESAFEDLGITTVSSTGATAWMLDNHIERPAFIQWLERMGHGGDVQEVQVTNPDLVGETIETIDGHLPEQCVLIVSRTGPTAKFPDPERVVESDDYLTVLGERESVTDAIRFLHPEIEL</sequence>
<keyword evidence="2" id="KW-0633">Potassium transport</keyword>
<dbReference type="Pfam" id="PF02254">
    <property type="entry name" value="TrkA_N"/>
    <property type="match status" value="1"/>
</dbReference>
<dbReference type="GO" id="GO:0034220">
    <property type="term" value="P:monoatomic ion transmembrane transport"/>
    <property type="evidence" value="ECO:0007669"/>
    <property type="project" value="UniProtKB-KW"/>
</dbReference>
<dbReference type="InterPro" id="IPR036291">
    <property type="entry name" value="NAD(P)-bd_dom_sf"/>
</dbReference>
<dbReference type="GO" id="GO:0006813">
    <property type="term" value="P:potassium ion transport"/>
    <property type="evidence" value="ECO:0007669"/>
    <property type="project" value="UniProtKB-KW"/>
</dbReference>